<gene>
    <name evidence="1" type="ORF">IW245_007846</name>
</gene>
<dbReference type="SUPFAM" id="SSF48576">
    <property type="entry name" value="Terpenoid synthases"/>
    <property type="match status" value="1"/>
</dbReference>
<evidence type="ECO:0000313" key="1">
    <source>
        <dbReference type="EMBL" id="MBG6141652.1"/>
    </source>
</evidence>
<dbReference type="InterPro" id="IPR008949">
    <property type="entry name" value="Isoprenoid_synthase_dom_sf"/>
</dbReference>
<dbReference type="EMBL" id="JADOUF010000001">
    <property type="protein sequence ID" value="MBG6141652.1"/>
    <property type="molecule type" value="Genomic_DNA"/>
</dbReference>
<dbReference type="RefSeq" id="WP_197008041.1">
    <property type="nucleotide sequence ID" value="NZ_BONS01000013.1"/>
</dbReference>
<name>A0A8J7GQP8_9ACTN</name>
<proteinExistence type="predicted"/>
<reference evidence="1" key="1">
    <citation type="submission" date="2020-11" db="EMBL/GenBank/DDBJ databases">
        <title>Sequencing the genomes of 1000 actinobacteria strains.</title>
        <authorList>
            <person name="Klenk H.-P."/>
        </authorList>
    </citation>
    <scope>NUCLEOTIDE SEQUENCE</scope>
    <source>
        <strain evidence="1">DSM 45356</strain>
    </source>
</reference>
<dbReference type="Gene3D" id="1.10.600.10">
    <property type="entry name" value="Farnesyl Diphosphate Synthase"/>
    <property type="match status" value="1"/>
</dbReference>
<accession>A0A8J7GQP8</accession>
<protein>
    <submittedName>
        <fullName evidence="1">Uncharacterized protein</fullName>
    </submittedName>
</protein>
<dbReference type="Proteomes" id="UP000622552">
    <property type="component" value="Unassembled WGS sequence"/>
</dbReference>
<sequence length="287" mass="31000">MLELADPAVRRITRALRQGAGRERVRAAPRLYATVPASIAAVAPRLDHAAQLWLARYTLWSVHALDDMLDDPDRTPAELADVATLVRTITAGLCPPDPRDHFAVELSAFVAAVRARDSGGLIADRFVASLRDAVEAGVAITTLSARVRAGEAEPPDMGEYVAVAARDLNYKSFAYALLAFVGDDPAPCALDLWDQALSAGAVALRLANDRPSVDRDRAAGRLNVLDLRTGMGTPVTDALVDAQIRYHARHHDALLARTCDRTLHASVEALRTCLAQSLNLYRVGDLR</sequence>
<evidence type="ECO:0000313" key="2">
    <source>
        <dbReference type="Proteomes" id="UP000622552"/>
    </source>
</evidence>
<organism evidence="1 2">
    <name type="scientific">Longispora fulva</name>
    <dbReference type="NCBI Taxonomy" id="619741"/>
    <lineage>
        <taxon>Bacteria</taxon>
        <taxon>Bacillati</taxon>
        <taxon>Actinomycetota</taxon>
        <taxon>Actinomycetes</taxon>
        <taxon>Micromonosporales</taxon>
        <taxon>Micromonosporaceae</taxon>
        <taxon>Longispora</taxon>
    </lineage>
</organism>
<comment type="caution">
    <text evidence="1">The sequence shown here is derived from an EMBL/GenBank/DDBJ whole genome shotgun (WGS) entry which is preliminary data.</text>
</comment>
<keyword evidence="2" id="KW-1185">Reference proteome</keyword>
<dbReference type="AlphaFoldDB" id="A0A8J7GQP8"/>